<feature type="region of interest" description="Disordered" evidence="1">
    <location>
        <begin position="205"/>
        <end position="228"/>
    </location>
</feature>
<dbReference type="AlphaFoldDB" id="W9SNT9"/>
<sequence length="228" mass="26074">MCHRSSYKFQSVLSFLLFNRTILFCRNDITGLRRNCSEVLAGRYGYSLKYQGLQLFSTSSRETWTEIGRNSNMVKDHAKEKVRFPANVPASPRQYFPYWARWVLGSILTVLPFSNEKWANLQTIEGKAEMVVEEVENVAEIVERVATVAKKVSSNVAEKLPEDGKLKETALFVERVSKKAAHDAQLTIDFIHKVDELKHDIEDLETMVEPDGDSKNETKGKVLRKENS</sequence>
<reference evidence="3" key="1">
    <citation type="submission" date="2013-01" db="EMBL/GenBank/DDBJ databases">
        <title>Draft Genome Sequence of a Mulberry Tree, Morus notabilis C.K. Schneid.</title>
        <authorList>
            <person name="He N."/>
            <person name="Zhao S."/>
        </authorList>
    </citation>
    <scope>NUCLEOTIDE SEQUENCE</scope>
</reference>
<protein>
    <submittedName>
        <fullName evidence="2">Uncharacterized protein</fullName>
    </submittedName>
</protein>
<feature type="compositionally biased region" description="Basic and acidic residues" evidence="1">
    <location>
        <begin position="212"/>
        <end position="228"/>
    </location>
</feature>
<accession>W9SNT9</accession>
<dbReference type="Proteomes" id="UP000030645">
    <property type="component" value="Unassembled WGS sequence"/>
</dbReference>
<evidence type="ECO:0000256" key="1">
    <source>
        <dbReference type="SAM" id="MobiDB-lite"/>
    </source>
</evidence>
<dbReference type="PANTHER" id="PTHR33735:SF10">
    <property type="entry name" value="EXPRESSED PROTEIN"/>
    <property type="match status" value="1"/>
</dbReference>
<proteinExistence type="predicted"/>
<name>W9SNT9_9ROSA</name>
<dbReference type="eggNOG" id="ENOG502S4S2">
    <property type="taxonomic scope" value="Eukaryota"/>
</dbReference>
<dbReference type="EMBL" id="KE345862">
    <property type="protein sequence ID" value="EXC19419.1"/>
    <property type="molecule type" value="Genomic_DNA"/>
</dbReference>
<dbReference type="STRING" id="981085.W9SNT9"/>
<evidence type="ECO:0000313" key="2">
    <source>
        <dbReference type="EMBL" id="EXC19419.1"/>
    </source>
</evidence>
<keyword evidence="3" id="KW-1185">Reference proteome</keyword>
<organism evidence="2 3">
    <name type="scientific">Morus notabilis</name>
    <dbReference type="NCBI Taxonomy" id="981085"/>
    <lineage>
        <taxon>Eukaryota</taxon>
        <taxon>Viridiplantae</taxon>
        <taxon>Streptophyta</taxon>
        <taxon>Embryophyta</taxon>
        <taxon>Tracheophyta</taxon>
        <taxon>Spermatophyta</taxon>
        <taxon>Magnoliopsida</taxon>
        <taxon>eudicotyledons</taxon>
        <taxon>Gunneridae</taxon>
        <taxon>Pentapetalae</taxon>
        <taxon>rosids</taxon>
        <taxon>fabids</taxon>
        <taxon>Rosales</taxon>
        <taxon>Moraceae</taxon>
        <taxon>Moreae</taxon>
        <taxon>Morus</taxon>
    </lineage>
</organism>
<dbReference type="KEGG" id="mnt:21387641"/>
<gene>
    <name evidence="2" type="ORF">L484_004135</name>
</gene>
<dbReference type="PANTHER" id="PTHR33735">
    <property type="entry name" value="EXPRESSED PROTEIN"/>
    <property type="match status" value="1"/>
</dbReference>
<dbReference type="OrthoDB" id="783687at2759"/>
<evidence type="ECO:0000313" key="3">
    <source>
        <dbReference type="Proteomes" id="UP000030645"/>
    </source>
</evidence>